<feature type="transmembrane region" description="Helical" evidence="1">
    <location>
        <begin position="493"/>
        <end position="514"/>
    </location>
</feature>
<accession>A0A507DTP7</accession>
<gene>
    <name evidence="3" type="ORF">PhCBS80983_g05588</name>
</gene>
<evidence type="ECO:0000256" key="1">
    <source>
        <dbReference type="SAM" id="Phobius"/>
    </source>
</evidence>
<evidence type="ECO:0000313" key="4">
    <source>
        <dbReference type="Proteomes" id="UP000318582"/>
    </source>
</evidence>
<dbReference type="Proteomes" id="UP000318582">
    <property type="component" value="Unassembled WGS sequence"/>
</dbReference>
<feature type="transmembrane region" description="Helical" evidence="1">
    <location>
        <begin position="232"/>
        <end position="252"/>
    </location>
</feature>
<organism evidence="3 4">
    <name type="scientific">Powellomyces hirtus</name>
    <dbReference type="NCBI Taxonomy" id="109895"/>
    <lineage>
        <taxon>Eukaryota</taxon>
        <taxon>Fungi</taxon>
        <taxon>Fungi incertae sedis</taxon>
        <taxon>Chytridiomycota</taxon>
        <taxon>Chytridiomycota incertae sedis</taxon>
        <taxon>Chytridiomycetes</taxon>
        <taxon>Spizellomycetales</taxon>
        <taxon>Powellomycetaceae</taxon>
        <taxon>Powellomyces</taxon>
    </lineage>
</organism>
<sequence length="552" mass="60703">MNAVTAALLALITGATIVSATVYPYLNASYQTPVGVRTLKNVNFPFSFQEYQITSFPNVAGFYPPDYGLGPCRLGGYNISTGLDPTTKLNATIAFISILDAYNAGCPRYTWVAYANGWHRECPEGTDIRKLLETPGDVPCSTPETRPQLALWMQLGPVDNRCCPDIFFARSTPMNGYLNEESQSLVPQTGISIDDMVYFSANNIIMMTVTSEGAQETYSATMATKGFDAYMVGRQIVSLVYIIAEMGIMALTARQEGFKFNLKWGILIGIFIMTLCTTSLHSMYLVLRPYNYELSKNGTPTQISLMCFGFMFGYESLAMMLQKWLTTAFSGQGSMQKPWHKTALRVYKYFIFFTMAWLPIITCACVASIVLADNVDKLATFYKLFDTLCGSLAFSLLIHSVGFLYSGYKLTNAMNVGKMLQAHASGSSKANLSSVAREQPKRKKSGLTVTVRNLMIAVVVGWTLLAIDLILNWALTLQSAFGFWNFVYYDLNVAWIAAASYLAMSAGMMETVMITQQTTSKGKRSGADVSGKAINASQRSLGNGAEDVLEVA</sequence>
<feature type="transmembrane region" description="Helical" evidence="1">
    <location>
        <begin position="451"/>
        <end position="473"/>
    </location>
</feature>
<keyword evidence="1" id="KW-0472">Membrane</keyword>
<feature type="chain" id="PRO_5021301668" evidence="2">
    <location>
        <begin position="21"/>
        <end position="552"/>
    </location>
</feature>
<reference evidence="3 4" key="1">
    <citation type="journal article" date="2019" name="Sci. Rep.">
        <title>Comparative genomics of chytrid fungi reveal insights into the obligate biotrophic and pathogenic lifestyle of Synchytrium endobioticum.</title>
        <authorList>
            <person name="van de Vossenberg B.T.L.H."/>
            <person name="Warris S."/>
            <person name="Nguyen H.D.T."/>
            <person name="van Gent-Pelzer M.P.E."/>
            <person name="Joly D.L."/>
            <person name="van de Geest H.C."/>
            <person name="Bonants P.J.M."/>
            <person name="Smith D.S."/>
            <person name="Levesque C.A."/>
            <person name="van der Lee T.A.J."/>
        </authorList>
    </citation>
    <scope>NUCLEOTIDE SEQUENCE [LARGE SCALE GENOMIC DNA]</scope>
    <source>
        <strain evidence="3 4">CBS 809.83</strain>
    </source>
</reference>
<feature type="transmembrane region" description="Helical" evidence="1">
    <location>
        <begin position="346"/>
        <end position="372"/>
    </location>
</feature>
<feature type="signal peptide" evidence="2">
    <location>
        <begin position="1"/>
        <end position="20"/>
    </location>
</feature>
<comment type="caution">
    <text evidence="3">The sequence shown here is derived from an EMBL/GenBank/DDBJ whole genome shotgun (WGS) entry which is preliminary data.</text>
</comment>
<evidence type="ECO:0000256" key="2">
    <source>
        <dbReference type="SAM" id="SignalP"/>
    </source>
</evidence>
<name>A0A507DTP7_9FUNG</name>
<dbReference type="EMBL" id="QEAQ01000127">
    <property type="protein sequence ID" value="TPX55113.1"/>
    <property type="molecule type" value="Genomic_DNA"/>
</dbReference>
<proteinExistence type="predicted"/>
<protein>
    <submittedName>
        <fullName evidence="3">Uncharacterized protein</fullName>
    </submittedName>
</protein>
<keyword evidence="1" id="KW-0812">Transmembrane</keyword>
<dbReference type="AlphaFoldDB" id="A0A507DTP7"/>
<evidence type="ECO:0000313" key="3">
    <source>
        <dbReference type="EMBL" id="TPX55113.1"/>
    </source>
</evidence>
<feature type="transmembrane region" description="Helical" evidence="1">
    <location>
        <begin position="384"/>
        <end position="405"/>
    </location>
</feature>
<feature type="transmembrane region" description="Helical" evidence="1">
    <location>
        <begin position="264"/>
        <end position="283"/>
    </location>
</feature>
<keyword evidence="4" id="KW-1185">Reference proteome</keyword>
<keyword evidence="2" id="KW-0732">Signal</keyword>
<keyword evidence="1" id="KW-1133">Transmembrane helix</keyword>